<evidence type="ECO:0000256" key="2">
    <source>
        <dbReference type="ARBA" id="ARBA00023015"/>
    </source>
</evidence>
<keyword evidence="3" id="KW-0238">DNA-binding</keyword>
<dbReference type="InterPro" id="IPR036390">
    <property type="entry name" value="WH_DNA-bd_sf"/>
</dbReference>
<dbReference type="EMBL" id="BAEO01000035">
    <property type="protein sequence ID" value="GAC19651.1"/>
    <property type="molecule type" value="Genomic_DNA"/>
</dbReference>
<keyword evidence="7" id="KW-1185">Reference proteome</keyword>
<reference evidence="6 7" key="1">
    <citation type="journal article" date="2017" name="Antonie Van Leeuwenhoek">
        <title>Rhizobium rhizosphaerae sp. nov., a novel species isolated from rice rhizosphere.</title>
        <authorList>
            <person name="Zhao J.J."/>
            <person name="Zhang J."/>
            <person name="Zhang R.J."/>
            <person name="Zhang C.W."/>
            <person name="Yin H.Q."/>
            <person name="Zhang X.X."/>
        </authorList>
    </citation>
    <scope>NUCLEOTIDE SEQUENCE [LARGE SCALE GENOMIC DNA]</scope>
    <source>
        <strain evidence="6 7">BSs20135</strain>
    </source>
</reference>
<dbReference type="InterPro" id="IPR005119">
    <property type="entry name" value="LysR_subst-bd"/>
</dbReference>
<dbReference type="InterPro" id="IPR036388">
    <property type="entry name" value="WH-like_DNA-bd_sf"/>
</dbReference>
<dbReference type="InterPro" id="IPR000847">
    <property type="entry name" value="LysR_HTH_N"/>
</dbReference>
<dbReference type="GO" id="GO:0000976">
    <property type="term" value="F:transcription cis-regulatory region binding"/>
    <property type="evidence" value="ECO:0007669"/>
    <property type="project" value="TreeGrafter"/>
</dbReference>
<evidence type="ECO:0000256" key="4">
    <source>
        <dbReference type="ARBA" id="ARBA00023163"/>
    </source>
</evidence>
<dbReference type="PROSITE" id="PS50931">
    <property type="entry name" value="HTH_LYSR"/>
    <property type="match status" value="1"/>
</dbReference>
<dbReference type="Pfam" id="PF03466">
    <property type="entry name" value="LysR_substrate"/>
    <property type="match status" value="1"/>
</dbReference>
<dbReference type="Proteomes" id="UP000006327">
    <property type="component" value="Unassembled WGS sequence"/>
</dbReference>
<dbReference type="GO" id="GO:0003700">
    <property type="term" value="F:DNA-binding transcription factor activity"/>
    <property type="evidence" value="ECO:0007669"/>
    <property type="project" value="InterPro"/>
</dbReference>
<proteinExistence type="inferred from homology"/>
<dbReference type="PRINTS" id="PR00039">
    <property type="entry name" value="HTHLYSR"/>
</dbReference>
<dbReference type="Gene3D" id="1.10.10.10">
    <property type="entry name" value="Winged helix-like DNA-binding domain superfamily/Winged helix DNA-binding domain"/>
    <property type="match status" value="1"/>
</dbReference>
<evidence type="ECO:0000313" key="6">
    <source>
        <dbReference type="EMBL" id="GAC19651.1"/>
    </source>
</evidence>
<evidence type="ECO:0000259" key="5">
    <source>
        <dbReference type="PROSITE" id="PS50931"/>
    </source>
</evidence>
<dbReference type="SUPFAM" id="SSF46785">
    <property type="entry name" value="Winged helix' DNA-binding domain"/>
    <property type="match status" value="1"/>
</dbReference>
<dbReference type="Pfam" id="PF00126">
    <property type="entry name" value="HTH_1"/>
    <property type="match status" value="1"/>
</dbReference>
<accession>K6Y6Q4</accession>
<comment type="caution">
    <text evidence="6">The sequence shown here is derived from an EMBL/GenBank/DDBJ whole genome shotgun (WGS) entry which is preliminary data.</text>
</comment>
<dbReference type="OrthoDB" id="9786526at2"/>
<protein>
    <submittedName>
        <fullName evidence="6">LysR family transcriptional regulator</fullName>
    </submittedName>
</protein>
<comment type="similarity">
    <text evidence="1">Belongs to the LysR transcriptional regulatory family.</text>
</comment>
<organism evidence="6 7">
    <name type="scientific">Paraglaciecola arctica BSs20135</name>
    <dbReference type="NCBI Taxonomy" id="493475"/>
    <lineage>
        <taxon>Bacteria</taxon>
        <taxon>Pseudomonadati</taxon>
        <taxon>Pseudomonadota</taxon>
        <taxon>Gammaproteobacteria</taxon>
        <taxon>Alteromonadales</taxon>
        <taxon>Alteromonadaceae</taxon>
        <taxon>Paraglaciecola</taxon>
    </lineage>
</organism>
<evidence type="ECO:0000256" key="3">
    <source>
        <dbReference type="ARBA" id="ARBA00023125"/>
    </source>
</evidence>
<name>K6Y6Q4_9ALTE</name>
<dbReference type="AlphaFoldDB" id="K6Y6Q4"/>
<evidence type="ECO:0000256" key="1">
    <source>
        <dbReference type="ARBA" id="ARBA00009437"/>
    </source>
</evidence>
<evidence type="ECO:0000313" key="7">
    <source>
        <dbReference type="Proteomes" id="UP000006327"/>
    </source>
</evidence>
<dbReference type="PANTHER" id="PTHR30126">
    <property type="entry name" value="HTH-TYPE TRANSCRIPTIONAL REGULATOR"/>
    <property type="match status" value="1"/>
</dbReference>
<gene>
    <name evidence="6" type="ORF">GARC_2685</name>
</gene>
<dbReference type="RefSeq" id="WP_007620725.1">
    <property type="nucleotide sequence ID" value="NZ_BAEO01000035.1"/>
</dbReference>
<dbReference type="STRING" id="493475.GARC_2685"/>
<dbReference type="SUPFAM" id="SSF53850">
    <property type="entry name" value="Periplasmic binding protein-like II"/>
    <property type="match status" value="1"/>
</dbReference>
<dbReference type="eggNOG" id="COG0583">
    <property type="taxonomic scope" value="Bacteria"/>
</dbReference>
<keyword evidence="2" id="KW-0805">Transcription regulation</keyword>
<keyword evidence="4" id="KW-0804">Transcription</keyword>
<dbReference type="Gene3D" id="3.40.190.290">
    <property type="match status" value="1"/>
</dbReference>
<dbReference type="PANTHER" id="PTHR30126:SF22">
    <property type="entry name" value="HTH-TYPE TRANSCRIPTIONAL REGULATOR YHAJ-RELATED"/>
    <property type="match status" value="1"/>
</dbReference>
<dbReference type="FunFam" id="1.10.10.10:FF:000001">
    <property type="entry name" value="LysR family transcriptional regulator"/>
    <property type="match status" value="1"/>
</dbReference>
<sequence length="303" mass="34226">MTIEQLKMLVMVAQKKTIKQASEVLFKTQPAISQGIRQLENQLGLTLFNRDGYRLELTAKGKQIYQHALLLLNESEHIQKLASHLSQGNEASITLAFEASFDLNKILPVLDKTQSEFPDTQIIIRQEYITGAYESLTDKRADIVISAESNHVQISNDVDLAFIYQGSLINVVAPRLLMRHQNLTSVKSLRNEYQILIQDSGKGTQGIELDVQLAQRCWYANDFSTKKKLILSGMGWGKLPENIIQNELESGELIKLALTYAQNILQLNYCAMRLRSSILGPAASKLWNNLVILNQNHKHDPLK</sequence>
<feature type="domain" description="HTH lysR-type" evidence="5">
    <location>
        <begin position="1"/>
        <end position="58"/>
    </location>
</feature>